<evidence type="ECO:0000313" key="10">
    <source>
        <dbReference type="Proteomes" id="UP000198994"/>
    </source>
</evidence>
<dbReference type="EMBL" id="FNAV01000008">
    <property type="protein sequence ID" value="SDE81916.1"/>
    <property type="molecule type" value="Genomic_DNA"/>
</dbReference>
<dbReference type="Pfam" id="PF00528">
    <property type="entry name" value="BPD_transp_1"/>
    <property type="match status" value="1"/>
</dbReference>
<dbReference type="Proteomes" id="UP000198994">
    <property type="component" value="Unassembled WGS sequence"/>
</dbReference>
<evidence type="ECO:0000259" key="8">
    <source>
        <dbReference type="PROSITE" id="PS50928"/>
    </source>
</evidence>
<feature type="transmembrane region" description="Helical" evidence="7">
    <location>
        <begin position="12"/>
        <end position="31"/>
    </location>
</feature>
<evidence type="ECO:0000256" key="7">
    <source>
        <dbReference type="RuleBase" id="RU363032"/>
    </source>
</evidence>
<dbReference type="AlphaFoldDB" id="A0A1G7G1C2"/>
<evidence type="ECO:0000313" key="9">
    <source>
        <dbReference type="EMBL" id="SDE81916.1"/>
    </source>
</evidence>
<evidence type="ECO:0000256" key="5">
    <source>
        <dbReference type="ARBA" id="ARBA00022989"/>
    </source>
</evidence>
<organism evidence="9 10">
    <name type="scientific">Salipiger thiooxidans</name>
    <dbReference type="NCBI Taxonomy" id="282683"/>
    <lineage>
        <taxon>Bacteria</taxon>
        <taxon>Pseudomonadati</taxon>
        <taxon>Pseudomonadota</taxon>
        <taxon>Alphaproteobacteria</taxon>
        <taxon>Rhodobacterales</taxon>
        <taxon>Roseobacteraceae</taxon>
        <taxon>Salipiger</taxon>
    </lineage>
</organism>
<name>A0A1G7G1C2_9RHOB</name>
<accession>A0A1G7G1C2</accession>
<dbReference type="STRING" id="282683.SAMN04488105_10850"/>
<feature type="transmembrane region" description="Helical" evidence="7">
    <location>
        <begin position="226"/>
        <end position="251"/>
    </location>
</feature>
<dbReference type="RefSeq" id="WP_089959835.1">
    <property type="nucleotide sequence ID" value="NZ_FNAV01000008.1"/>
</dbReference>
<comment type="subcellular location">
    <subcellularLocation>
        <location evidence="1 7">Cell membrane</location>
        <topology evidence="1 7">Multi-pass membrane protein</topology>
    </subcellularLocation>
</comment>
<dbReference type="OrthoDB" id="9807402at2"/>
<feature type="transmembrane region" description="Helical" evidence="7">
    <location>
        <begin position="100"/>
        <end position="121"/>
    </location>
</feature>
<keyword evidence="10" id="KW-1185">Reference proteome</keyword>
<keyword evidence="6 7" id="KW-0472">Membrane</keyword>
<dbReference type="InterPro" id="IPR045621">
    <property type="entry name" value="BPD_transp_1_N"/>
</dbReference>
<keyword evidence="4 7" id="KW-0812">Transmembrane</keyword>
<keyword evidence="2 7" id="KW-0813">Transport</keyword>
<evidence type="ECO:0000256" key="6">
    <source>
        <dbReference type="ARBA" id="ARBA00023136"/>
    </source>
</evidence>
<evidence type="ECO:0000256" key="1">
    <source>
        <dbReference type="ARBA" id="ARBA00004651"/>
    </source>
</evidence>
<sequence length="308" mass="33176">MIRFLSIRLLRAVVTVLAVMTFAFVVLRMSGDPAQVLLGPDVPQNVIDDFRAAWGLDRPLAQQYLSYLGQIVSGDFGISMRDRSPAFELVMERLPATLQLTVPALLLQLCIGIPAGIYAALHRDSLIDRGVILLAVAGFTIPSFVLGLVLVLIFAVTFSMLPSGGFGSVWHGILPTITISIGGIGILARFSRSAMIEVMGQPYIRTASAKGVSWRHVISRHALPNAAVPIVTIVGFMVGSLVAGAVVTETIFSWPGIGRLLIVSVSNRDLAVVQCILLMIAAVMVVSNLIVDLLYGWLDPRLRTQPAH</sequence>
<dbReference type="GO" id="GO:0005886">
    <property type="term" value="C:plasma membrane"/>
    <property type="evidence" value="ECO:0007669"/>
    <property type="project" value="UniProtKB-SubCell"/>
</dbReference>
<comment type="similarity">
    <text evidence="7">Belongs to the binding-protein-dependent transport system permease family.</text>
</comment>
<reference evidence="10" key="1">
    <citation type="submission" date="2016-10" db="EMBL/GenBank/DDBJ databases">
        <authorList>
            <person name="Varghese N."/>
            <person name="Submissions S."/>
        </authorList>
    </citation>
    <scope>NUCLEOTIDE SEQUENCE [LARGE SCALE GENOMIC DNA]</scope>
    <source>
        <strain evidence="10">DSM 10146</strain>
    </source>
</reference>
<dbReference type="InterPro" id="IPR000515">
    <property type="entry name" value="MetI-like"/>
</dbReference>
<evidence type="ECO:0000256" key="3">
    <source>
        <dbReference type="ARBA" id="ARBA00022475"/>
    </source>
</evidence>
<feature type="transmembrane region" description="Helical" evidence="7">
    <location>
        <begin position="271"/>
        <end position="295"/>
    </location>
</feature>
<dbReference type="Gene3D" id="1.10.3720.10">
    <property type="entry name" value="MetI-like"/>
    <property type="match status" value="1"/>
</dbReference>
<dbReference type="PROSITE" id="PS50928">
    <property type="entry name" value="ABC_TM1"/>
    <property type="match status" value="1"/>
</dbReference>
<dbReference type="SUPFAM" id="SSF161098">
    <property type="entry name" value="MetI-like"/>
    <property type="match status" value="1"/>
</dbReference>
<feature type="domain" description="ABC transmembrane type-1" evidence="8">
    <location>
        <begin position="94"/>
        <end position="295"/>
    </location>
</feature>
<evidence type="ECO:0000256" key="2">
    <source>
        <dbReference type="ARBA" id="ARBA00022448"/>
    </source>
</evidence>
<feature type="transmembrane region" description="Helical" evidence="7">
    <location>
        <begin position="169"/>
        <end position="190"/>
    </location>
</feature>
<dbReference type="PANTHER" id="PTHR43163:SF6">
    <property type="entry name" value="DIPEPTIDE TRANSPORT SYSTEM PERMEASE PROTEIN DPPB-RELATED"/>
    <property type="match status" value="1"/>
</dbReference>
<dbReference type="Pfam" id="PF19300">
    <property type="entry name" value="BPD_transp_1_N"/>
    <property type="match status" value="1"/>
</dbReference>
<dbReference type="PANTHER" id="PTHR43163">
    <property type="entry name" value="DIPEPTIDE TRANSPORT SYSTEM PERMEASE PROTEIN DPPB-RELATED"/>
    <property type="match status" value="1"/>
</dbReference>
<keyword evidence="5 7" id="KW-1133">Transmembrane helix</keyword>
<dbReference type="InterPro" id="IPR035906">
    <property type="entry name" value="MetI-like_sf"/>
</dbReference>
<proteinExistence type="inferred from homology"/>
<dbReference type="CDD" id="cd06261">
    <property type="entry name" value="TM_PBP2"/>
    <property type="match status" value="1"/>
</dbReference>
<gene>
    <name evidence="9" type="ORF">SAMN04488105_10850</name>
</gene>
<feature type="transmembrane region" description="Helical" evidence="7">
    <location>
        <begin position="133"/>
        <end position="157"/>
    </location>
</feature>
<keyword evidence="3" id="KW-1003">Cell membrane</keyword>
<protein>
    <submittedName>
        <fullName evidence="9">Peptide/nickel transport system permease protein</fullName>
    </submittedName>
</protein>
<evidence type="ECO:0000256" key="4">
    <source>
        <dbReference type="ARBA" id="ARBA00022692"/>
    </source>
</evidence>
<dbReference type="GO" id="GO:0071916">
    <property type="term" value="F:dipeptide transmembrane transporter activity"/>
    <property type="evidence" value="ECO:0007669"/>
    <property type="project" value="TreeGrafter"/>
</dbReference>